<protein>
    <submittedName>
        <fullName evidence="2">Uncharacterized protein</fullName>
    </submittedName>
</protein>
<keyword evidence="1" id="KW-0472">Membrane</keyword>
<organism evidence="2 3">
    <name type="scientific">Halobacillus amylolyticus</name>
    <dbReference type="NCBI Taxonomy" id="2932259"/>
    <lineage>
        <taxon>Bacteria</taxon>
        <taxon>Bacillati</taxon>
        <taxon>Bacillota</taxon>
        <taxon>Bacilli</taxon>
        <taxon>Bacillales</taxon>
        <taxon>Bacillaceae</taxon>
        <taxon>Halobacillus</taxon>
    </lineage>
</organism>
<reference evidence="2" key="1">
    <citation type="submission" date="2022-04" db="EMBL/GenBank/DDBJ databases">
        <title>Halobacillus sp. isolated from saltern.</title>
        <authorList>
            <person name="Won M."/>
            <person name="Lee C.-M."/>
            <person name="Woen H.-Y."/>
            <person name="Kwon S.-W."/>
        </authorList>
    </citation>
    <scope>NUCLEOTIDE SEQUENCE</scope>
    <source>
        <strain evidence="2">SSHM10-5</strain>
    </source>
</reference>
<feature type="transmembrane region" description="Helical" evidence="1">
    <location>
        <begin position="65"/>
        <end position="83"/>
    </location>
</feature>
<feature type="transmembrane region" description="Helical" evidence="1">
    <location>
        <begin position="7"/>
        <end position="27"/>
    </location>
</feature>
<keyword evidence="1" id="KW-1133">Transmembrane helix</keyword>
<feature type="transmembrane region" description="Helical" evidence="1">
    <location>
        <begin position="33"/>
        <end position="53"/>
    </location>
</feature>
<evidence type="ECO:0000313" key="2">
    <source>
        <dbReference type="EMBL" id="UOR10423.1"/>
    </source>
</evidence>
<dbReference type="RefSeq" id="WP_245029528.1">
    <property type="nucleotide sequence ID" value="NZ_CP095075.1"/>
</dbReference>
<proteinExistence type="predicted"/>
<sequence>MEDLKRFYWLILVIAAVEASVMVYIILPFRKIEGAFTCFLGLIGACMIAVSGLLGKKFRGKETKYTAIVLGFFILLGVPFLFWSKVPDYTFDDAVKVVRSEEELNRIFKSYSRTLTTKSGAVYYKINGMRNGDAIQFVFNPHNGRYVNDEQYQGGKL</sequence>
<evidence type="ECO:0000313" key="3">
    <source>
        <dbReference type="Proteomes" id="UP000830326"/>
    </source>
</evidence>
<name>A0ABY4H7K0_9BACI</name>
<dbReference type="Proteomes" id="UP000830326">
    <property type="component" value="Chromosome"/>
</dbReference>
<dbReference type="EMBL" id="CP095075">
    <property type="protein sequence ID" value="UOR10423.1"/>
    <property type="molecule type" value="Genomic_DNA"/>
</dbReference>
<keyword evidence="3" id="KW-1185">Reference proteome</keyword>
<accession>A0ABY4H7K0</accession>
<keyword evidence="1" id="KW-0812">Transmembrane</keyword>
<gene>
    <name evidence="2" type="ORF">MUO15_12070</name>
</gene>
<evidence type="ECO:0000256" key="1">
    <source>
        <dbReference type="SAM" id="Phobius"/>
    </source>
</evidence>